<dbReference type="FunFam" id="3.40.50.1820:FF:000021">
    <property type="entry name" value="Lipase"/>
    <property type="match status" value="1"/>
</dbReference>
<dbReference type="SUPFAM" id="SSF53474">
    <property type="entry name" value="alpha/beta-Hydrolases"/>
    <property type="match status" value="2"/>
</dbReference>
<dbReference type="Pfam" id="PF04083">
    <property type="entry name" value="Abhydro_lipase"/>
    <property type="match status" value="1"/>
</dbReference>
<dbReference type="InterPro" id="IPR029058">
    <property type="entry name" value="AB_hydrolase_fold"/>
</dbReference>
<keyword evidence="2" id="KW-0732">Signal</keyword>
<feature type="non-terminal residue" evidence="8">
    <location>
        <position position="1"/>
    </location>
</feature>
<dbReference type="InterPro" id="IPR006693">
    <property type="entry name" value="AB_hydrolase_lipase"/>
</dbReference>
<dbReference type="PANTHER" id="PTHR11005">
    <property type="entry name" value="LYSOSOMAL ACID LIPASE-RELATED"/>
    <property type="match status" value="1"/>
</dbReference>
<dbReference type="EMBL" id="NCKU01006205">
    <property type="protein sequence ID" value="RWS03733.1"/>
    <property type="molecule type" value="Genomic_DNA"/>
</dbReference>
<proteinExistence type="inferred from homology"/>
<comment type="similarity">
    <text evidence="1">Belongs to the AB hydrolase superfamily. Lipase family.</text>
</comment>
<evidence type="ECO:0000313" key="8">
    <source>
        <dbReference type="EMBL" id="RWS03733.1"/>
    </source>
</evidence>
<evidence type="ECO:0000256" key="5">
    <source>
        <dbReference type="ARBA" id="ARBA00023098"/>
    </source>
</evidence>
<evidence type="ECO:0000259" key="7">
    <source>
        <dbReference type="Pfam" id="PF04083"/>
    </source>
</evidence>
<reference evidence="8 9" key="1">
    <citation type="journal article" date="2018" name="Gigascience">
        <title>Genomes of trombidid mites reveal novel predicted allergens and laterally-transferred genes associated with secondary metabolism.</title>
        <authorList>
            <person name="Dong X."/>
            <person name="Chaisiri K."/>
            <person name="Xia D."/>
            <person name="Armstrong S.D."/>
            <person name="Fang Y."/>
            <person name="Donnelly M.J."/>
            <person name="Kadowaki T."/>
            <person name="McGarry J.W."/>
            <person name="Darby A.C."/>
            <person name="Makepeace B.L."/>
        </authorList>
    </citation>
    <scope>NUCLEOTIDE SEQUENCE [LARGE SCALE GENOMIC DNA]</scope>
    <source>
        <strain evidence="8">UoL-WK</strain>
    </source>
</reference>
<evidence type="ECO:0000313" key="9">
    <source>
        <dbReference type="Proteomes" id="UP000285301"/>
    </source>
</evidence>
<keyword evidence="4" id="KW-0442">Lipid degradation</keyword>
<dbReference type="AlphaFoldDB" id="A0A3S3PLB0"/>
<name>A0A3S3PLB0_9ACAR</name>
<dbReference type="Proteomes" id="UP000285301">
    <property type="component" value="Unassembled WGS sequence"/>
</dbReference>
<organism evidence="8 9">
    <name type="scientific">Dinothrombium tinctorium</name>
    <dbReference type="NCBI Taxonomy" id="1965070"/>
    <lineage>
        <taxon>Eukaryota</taxon>
        <taxon>Metazoa</taxon>
        <taxon>Ecdysozoa</taxon>
        <taxon>Arthropoda</taxon>
        <taxon>Chelicerata</taxon>
        <taxon>Arachnida</taxon>
        <taxon>Acari</taxon>
        <taxon>Acariformes</taxon>
        <taxon>Trombidiformes</taxon>
        <taxon>Prostigmata</taxon>
        <taxon>Anystina</taxon>
        <taxon>Parasitengona</taxon>
        <taxon>Trombidioidea</taxon>
        <taxon>Trombidiidae</taxon>
        <taxon>Dinothrombium</taxon>
    </lineage>
</organism>
<evidence type="ECO:0000256" key="4">
    <source>
        <dbReference type="ARBA" id="ARBA00022963"/>
    </source>
</evidence>
<dbReference type="GO" id="GO:0016787">
    <property type="term" value="F:hydrolase activity"/>
    <property type="evidence" value="ECO:0007669"/>
    <property type="project" value="UniProtKB-KW"/>
</dbReference>
<dbReference type="OrthoDB" id="7958685at2759"/>
<keyword evidence="9" id="KW-1185">Reference proteome</keyword>
<accession>A0A3S3PLB0</accession>
<sequence>CNNLSDGDEERDVEQIIRSRGFQVETHSVTTEDGYILTVHRIINPESKTKPKRPVILQHGLLGSGIDFIINSPGIGNETSSTVFRDKTVSKNLGFALSIFDYDVWLANSRGNTYGLGHLTLNPNKDKDFWNFSFDEMIEFDLPALIKYVLNITKNCKFMKANYQSNLIVIATLAYIGHSQGNMLMFGLLASQPQYCNIIRPFIALSPVTRMAHLKSPFALVCSNPSFFNYLYRRGGALIPNKRALNCICKKGCKFLLFREFCSTILFLFCGFDQEQLNKERLPTYMSHAPAGTSARNMAHLGQNMHSKKFQKFDYGCEKNLKKYGTDATPVYDLKNVDSKNIALLHSQNDFISDPEDLNFLRKEVKGKFFLDHQVNYSNWNHIDYIWGIVGNSLLVNYLYNRGGAFLRFRNVFNELGEKGCKLFFLKEVCSTVLFLFVGFNSPQLNQTRLPVYVAHTPSGSSSWNLAHFGQNILEKKFRKFDYGYKKNLEKYGTVIPPVYDLKNINSKHIAVLHSRNDWLSDREDLNFLRKELKGKDLEIVISPGFSNTTSTQRAAPEDPSTITSLETRAAGGRDTIAYTYDEFSLSADYILVAQDGNKTCRLWANCING</sequence>
<evidence type="ECO:0000256" key="1">
    <source>
        <dbReference type="ARBA" id="ARBA00010701"/>
    </source>
</evidence>
<dbReference type="STRING" id="1965070.A0A3S3PLB0"/>
<keyword evidence="5" id="KW-0443">Lipid metabolism</keyword>
<keyword evidence="6" id="KW-0325">Glycoprotein</keyword>
<evidence type="ECO:0000256" key="3">
    <source>
        <dbReference type="ARBA" id="ARBA00022801"/>
    </source>
</evidence>
<protein>
    <submittedName>
        <fullName evidence="8">Gastric triacylglycerol lipase-like protein 2</fullName>
    </submittedName>
</protein>
<dbReference type="GO" id="GO:0016042">
    <property type="term" value="P:lipid catabolic process"/>
    <property type="evidence" value="ECO:0007669"/>
    <property type="project" value="UniProtKB-KW"/>
</dbReference>
<evidence type="ECO:0000256" key="6">
    <source>
        <dbReference type="ARBA" id="ARBA00023180"/>
    </source>
</evidence>
<evidence type="ECO:0000256" key="2">
    <source>
        <dbReference type="ARBA" id="ARBA00022729"/>
    </source>
</evidence>
<dbReference type="Gene3D" id="3.40.50.1820">
    <property type="entry name" value="alpha/beta hydrolase"/>
    <property type="match status" value="1"/>
</dbReference>
<gene>
    <name evidence="8" type="ORF">B4U79_02860</name>
</gene>
<feature type="domain" description="Partial AB-hydrolase lipase" evidence="7">
    <location>
        <begin position="13"/>
        <end position="71"/>
    </location>
</feature>
<keyword evidence="3" id="KW-0378">Hydrolase</keyword>
<comment type="caution">
    <text evidence="8">The sequence shown here is derived from an EMBL/GenBank/DDBJ whole genome shotgun (WGS) entry which is preliminary data.</text>
</comment>